<dbReference type="InterPro" id="IPR014710">
    <property type="entry name" value="RmlC-like_jellyroll"/>
</dbReference>
<dbReference type="Proteomes" id="UP000215367">
    <property type="component" value="Unassembled WGS sequence"/>
</dbReference>
<dbReference type="GO" id="GO:0005829">
    <property type="term" value="C:cytosol"/>
    <property type="evidence" value="ECO:0007669"/>
    <property type="project" value="TreeGrafter"/>
</dbReference>
<dbReference type="InterPro" id="IPR036388">
    <property type="entry name" value="WH-like_DNA-bd_sf"/>
</dbReference>
<keyword evidence="1" id="KW-0805">Transcription regulation</keyword>
<dbReference type="PROSITE" id="PS51063">
    <property type="entry name" value="HTH_CRP_2"/>
    <property type="match status" value="1"/>
</dbReference>
<feature type="domain" description="HTH crp-type" evidence="5">
    <location>
        <begin position="174"/>
        <end position="247"/>
    </location>
</feature>
<dbReference type="InterPro" id="IPR018490">
    <property type="entry name" value="cNMP-bd_dom_sf"/>
</dbReference>
<dbReference type="GO" id="GO:0003700">
    <property type="term" value="F:DNA-binding transcription factor activity"/>
    <property type="evidence" value="ECO:0007669"/>
    <property type="project" value="TreeGrafter"/>
</dbReference>
<evidence type="ECO:0000259" key="4">
    <source>
        <dbReference type="PROSITE" id="PS50042"/>
    </source>
</evidence>
<dbReference type="SUPFAM" id="SSF46785">
    <property type="entry name" value="Winged helix' DNA-binding domain"/>
    <property type="match status" value="1"/>
</dbReference>
<sequence>MTLSGEAATDGSDLPGATWEGFVRRFDPVFKRQLLLQHDLFRCISGKDVDAILAFAGERRCKNGQTIFQKGDPGSGMMAVLLGNVRIGTVSESGKEIVFKVVETGGIFGEIALLDGRPRTADATAIGDCVLLVIERRDFVPFLEKSPQVAIKMLEVMCDRLRQTSLLVEDLALLDLPQRMARLLVRLGASYGRRTRDGLRIDLKLSQKDLGNLIATSRESINKQLRAWQDEELIAVENGYITLLQPQQIADYGQPAR</sequence>
<keyword evidence="2" id="KW-0238">DNA-binding</keyword>
<dbReference type="InterPro" id="IPR036390">
    <property type="entry name" value="WH_DNA-bd_sf"/>
</dbReference>
<feature type="domain" description="Cyclic nucleotide-binding" evidence="4">
    <location>
        <begin position="40"/>
        <end position="160"/>
    </location>
</feature>
<keyword evidence="3" id="KW-0804">Transcription</keyword>
<dbReference type="SUPFAM" id="SSF51206">
    <property type="entry name" value="cAMP-binding domain-like"/>
    <property type="match status" value="1"/>
</dbReference>
<dbReference type="CDD" id="cd00038">
    <property type="entry name" value="CAP_ED"/>
    <property type="match status" value="1"/>
</dbReference>
<evidence type="ECO:0000256" key="1">
    <source>
        <dbReference type="ARBA" id="ARBA00023015"/>
    </source>
</evidence>
<geneLocation type="plasmid" evidence="6">
    <name>unnamed</name>
</geneLocation>
<dbReference type="SMART" id="SM00419">
    <property type="entry name" value="HTH_CRP"/>
    <property type="match status" value="1"/>
</dbReference>
<evidence type="ECO:0000259" key="5">
    <source>
        <dbReference type="PROSITE" id="PS51063"/>
    </source>
</evidence>
<accession>A0A235H3T9</accession>
<dbReference type="SMART" id="SM00100">
    <property type="entry name" value="cNMP"/>
    <property type="match status" value="1"/>
</dbReference>
<dbReference type="InterPro" id="IPR000595">
    <property type="entry name" value="cNMP-bd_dom"/>
</dbReference>
<dbReference type="InterPro" id="IPR018488">
    <property type="entry name" value="cNMP-bd_CS"/>
</dbReference>
<dbReference type="PROSITE" id="PS50042">
    <property type="entry name" value="CNMP_BINDING_3"/>
    <property type="match status" value="1"/>
</dbReference>
<dbReference type="EMBL" id="NOWT01000073">
    <property type="protein sequence ID" value="OYD80137.1"/>
    <property type="molecule type" value="Genomic_DNA"/>
</dbReference>
<dbReference type="Gene3D" id="1.10.10.10">
    <property type="entry name" value="Winged helix-like DNA-binding domain superfamily/Winged helix DNA-binding domain"/>
    <property type="match status" value="1"/>
</dbReference>
<dbReference type="InterPro" id="IPR012318">
    <property type="entry name" value="HTH_CRP"/>
</dbReference>
<dbReference type="GO" id="GO:0003677">
    <property type="term" value="F:DNA binding"/>
    <property type="evidence" value="ECO:0007669"/>
    <property type="project" value="UniProtKB-KW"/>
</dbReference>
<dbReference type="PROSITE" id="PS00889">
    <property type="entry name" value="CNMP_BINDING_2"/>
    <property type="match status" value="1"/>
</dbReference>
<gene>
    <name evidence="6" type="ORF">CHT98_32795</name>
</gene>
<dbReference type="Gene3D" id="2.60.120.10">
    <property type="entry name" value="Jelly Rolls"/>
    <property type="match status" value="1"/>
</dbReference>
<evidence type="ECO:0000313" key="6">
    <source>
        <dbReference type="EMBL" id="OYD80137.1"/>
    </source>
</evidence>
<dbReference type="Pfam" id="PF00027">
    <property type="entry name" value="cNMP_binding"/>
    <property type="match status" value="1"/>
</dbReference>
<evidence type="ECO:0000256" key="2">
    <source>
        <dbReference type="ARBA" id="ARBA00023125"/>
    </source>
</evidence>
<dbReference type="PANTHER" id="PTHR24567">
    <property type="entry name" value="CRP FAMILY TRANSCRIPTIONAL REGULATORY PROTEIN"/>
    <property type="match status" value="1"/>
</dbReference>
<dbReference type="PANTHER" id="PTHR24567:SF68">
    <property type="entry name" value="DNA-BINDING TRANSCRIPTIONAL DUAL REGULATOR CRP"/>
    <property type="match status" value="1"/>
</dbReference>
<evidence type="ECO:0000313" key="7">
    <source>
        <dbReference type="Proteomes" id="UP000215367"/>
    </source>
</evidence>
<comment type="caution">
    <text evidence="6">The sequence shown here is derived from an EMBL/GenBank/DDBJ whole genome shotgun (WGS) entry which is preliminary data.</text>
</comment>
<dbReference type="Pfam" id="PF13545">
    <property type="entry name" value="HTH_Crp_2"/>
    <property type="match status" value="1"/>
</dbReference>
<organism evidence="6 7">
    <name type="scientific">Azospirillum brasilense</name>
    <dbReference type="NCBI Taxonomy" id="192"/>
    <lineage>
        <taxon>Bacteria</taxon>
        <taxon>Pseudomonadati</taxon>
        <taxon>Pseudomonadota</taxon>
        <taxon>Alphaproteobacteria</taxon>
        <taxon>Rhodospirillales</taxon>
        <taxon>Azospirillaceae</taxon>
        <taxon>Azospirillum</taxon>
    </lineage>
</organism>
<evidence type="ECO:0000256" key="3">
    <source>
        <dbReference type="ARBA" id="ARBA00023163"/>
    </source>
</evidence>
<reference evidence="6 7" key="1">
    <citation type="submission" date="2017-07" db="EMBL/GenBank/DDBJ databases">
        <title>Whole genome sequence of Azospirillum brasilense 2A1, a potential biofertilizer strain.</title>
        <authorList>
            <person name="Fontana C.A."/>
            <person name="Toffoli L.M."/>
            <person name="Salazar S.M."/>
            <person name="Puglisi E."/>
            <person name="Pedraza R."/>
            <person name="Bassi D."/>
            <person name="Cocconcelli P.S."/>
        </authorList>
    </citation>
    <scope>NUCLEOTIDE SEQUENCE [LARGE SCALE GENOMIC DNA]</scope>
    <source>
        <strain evidence="6 7">2A1</strain>
        <plasmid evidence="6">unnamed</plasmid>
    </source>
</reference>
<proteinExistence type="predicted"/>
<name>A0A235H3T9_AZOBR</name>
<protein>
    <submittedName>
        <fullName evidence="6">Crp/Fnr family transcriptional regulator</fullName>
    </submittedName>
</protein>
<dbReference type="InterPro" id="IPR050397">
    <property type="entry name" value="Env_Response_Regulators"/>
</dbReference>
<dbReference type="AlphaFoldDB" id="A0A235H3T9"/>
<keyword evidence="6" id="KW-0614">Plasmid</keyword>